<evidence type="ECO:0000313" key="3">
    <source>
        <dbReference type="Proteomes" id="UP000184211"/>
    </source>
</evidence>
<evidence type="ECO:0000256" key="1">
    <source>
        <dbReference type="SAM" id="Phobius"/>
    </source>
</evidence>
<keyword evidence="1" id="KW-0812">Transmembrane</keyword>
<dbReference type="InterPro" id="IPR006750">
    <property type="entry name" value="YdcZ"/>
</dbReference>
<dbReference type="Pfam" id="PF04657">
    <property type="entry name" value="DMT_YdcZ"/>
    <property type="match status" value="1"/>
</dbReference>
<dbReference type="STRING" id="870908.SAMN04488044_0701"/>
<dbReference type="PANTHER" id="PTHR34821">
    <property type="entry name" value="INNER MEMBRANE PROTEIN YDCZ"/>
    <property type="match status" value="1"/>
</dbReference>
<keyword evidence="3" id="KW-1185">Reference proteome</keyword>
<accession>A0A1M5JLT8</accession>
<dbReference type="GO" id="GO:0005886">
    <property type="term" value="C:plasma membrane"/>
    <property type="evidence" value="ECO:0007669"/>
    <property type="project" value="TreeGrafter"/>
</dbReference>
<feature type="transmembrane region" description="Helical" evidence="1">
    <location>
        <begin position="68"/>
        <end position="90"/>
    </location>
</feature>
<organism evidence="2 3">
    <name type="scientific">Cognatishimia maritima</name>
    <dbReference type="NCBI Taxonomy" id="870908"/>
    <lineage>
        <taxon>Bacteria</taxon>
        <taxon>Pseudomonadati</taxon>
        <taxon>Pseudomonadota</taxon>
        <taxon>Alphaproteobacteria</taxon>
        <taxon>Rhodobacterales</taxon>
        <taxon>Paracoccaceae</taxon>
        <taxon>Cognatishimia</taxon>
    </lineage>
</organism>
<dbReference type="OrthoDB" id="7856112at2"/>
<dbReference type="Proteomes" id="UP000184211">
    <property type="component" value="Unassembled WGS sequence"/>
</dbReference>
<feature type="transmembrane region" description="Helical" evidence="1">
    <location>
        <begin position="97"/>
        <end position="118"/>
    </location>
</feature>
<proteinExistence type="predicted"/>
<gene>
    <name evidence="2" type="ORF">SAMN04488044_0701</name>
</gene>
<protein>
    <submittedName>
        <fullName evidence="2">Transporter family-2 protein</fullName>
    </submittedName>
</protein>
<sequence length="147" mass="15172">MAIHLVGLALLMGVIISIYLPMITQTAKILGSGPMANIPFFAIALVSSIVIAIASGSRTEQFQKVATLPLWLLTAGVMSAGMIIGSSFLIPRIGIGAFFVLLVSGQVLAGMVFGYFGLFGVPASALTVGKVLGALLVIAGVYLVTFK</sequence>
<feature type="transmembrane region" description="Helical" evidence="1">
    <location>
        <begin position="36"/>
        <end position="56"/>
    </location>
</feature>
<keyword evidence="1" id="KW-0472">Membrane</keyword>
<feature type="transmembrane region" description="Helical" evidence="1">
    <location>
        <begin position="6"/>
        <end position="24"/>
    </location>
</feature>
<reference evidence="3" key="1">
    <citation type="submission" date="2016-11" db="EMBL/GenBank/DDBJ databases">
        <authorList>
            <person name="Varghese N."/>
            <person name="Submissions S."/>
        </authorList>
    </citation>
    <scope>NUCLEOTIDE SEQUENCE [LARGE SCALE GENOMIC DNA]</scope>
    <source>
        <strain evidence="3">DSM 28223</strain>
    </source>
</reference>
<dbReference type="AlphaFoldDB" id="A0A1M5JLT8"/>
<dbReference type="EMBL" id="FQWM01000001">
    <property type="protein sequence ID" value="SHG41230.1"/>
    <property type="molecule type" value="Genomic_DNA"/>
</dbReference>
<dbReference type="RefSeq" id="WP_072790562.1">
    <property type="nucleotide sequence ID" value="NZ_FQWM01000001.1"/>
</dbReference>
<name>A0A1M5JLT8_9RHOB</name>
<dbReference type="PANTHER" id="PTHR34821:SF2">
    <property type="entry name" value="INNER MEMBRANE PROTEIN YDCZ"/>
    <property type="match status" value="1"/>
</dbReference>
<evidence type="ECO:0000313" key="2">
    <source>
        <dbReference type="EMBL" id="SHG41230.1"/>
    </source>
</evidence>
<feature type="transmembrane region" description="Helical" evidence="1">
    <location>
        <begin position="124"/>
        <end position="144"/>
    </location>
</feature>
<keyword evidence="1" id="KW-1133">Transmembrane helix</keyword>